<proteinExistence type="predicted"/>
<dbReference type="EMBL" id="MU118076">
    <property type="protein sequence ID" value="KAF9645838.1"/>
    <property type="molecule type" value="Genomic_DNA"/>
</dbReference>
<evidence type="ECO:0000313" key="2">
    <source>
        <dbReference type="Proteomes" id="UP000886501"/>
    </source>
</evidence>
<comment type="caution">
    <text evidence="1">The sequence shown here is derived from an EMBL/GenBank/DDBJ whole genome shotgun (WGS) entry which is preliminary data.</text>
</comment>
<gene>
    <name evidence="1" type="ORF">BDM02DRAFT_3172605</name>
</gene>
<feature type="non-terminal residue" evidence="1">
    <location>
        <position position="658"/>
    </location>
</feature>
<dbReference type="Proteomes" id="UP000886501">
    <property type="component" value="Unassembled WGS sequence"/>
</dbReference>
<protein>
    <submittedName>
        <fullName evidence="1">Uncharacterized protein</fullName>
    </submittedName>
</protein>
<accession>A0ACB6Z8A8</accession>
<reference evidence="1" key="1">
    <citation type="submission" date="2019-10" db="EMBL/GenBank/DDBJ databases">
        <authorList>
            <consortium name="DOE Joint Genome Institute"/>
            <person name="Kuo A."/>
            <person name="Miyauchi S."/>
            <person name="Kiss E."/>
            <person name="Drula E."/>
            <person name="Kohler A."/>
            <person name="Sanchez-Garcia M."/>
            <person name="Andreopoulos B."/>
            <person name="Barry K.W."/>
            <person name="Bonito G."/>
            <person name="Buee M."/>
            <person name="Carver A."/>
            <person name="Chen C."/>
            <person name="Cichocki N."/>
            <person name="Clum A."/>
            <person name="Culley D."/>
            <person name="Crous P.W."/>
            <person name="Fauchery L."/>
            <person name="Girlanda M."/>
            <person name="Hayes R."/>
            <person name="Keri Z."/>
            <person name="Labutti K."/>
            <person name="Lipzen A."/>
            <person name="Lombard V."/>
            <person name="Magnuson J."/>
            <person name="Maillard F."/>
            <person name="Morin E."/>
            <person name="Murat C."/>
            <person name="Nolan M."/>
            <person name="Ohm R."/>
            <person name="Pangilinan J."/>
            <person name="Pereira M."/>
            <person name="Perotto S."/>
            <person name="Peter M."/>
            <person name="Riley R."/>
            <person name="Sitrit Y."/>
            <person name="Stielow B."/>
            <person name="Szollosi G."/>
            <person name="Zifcakova L."/>
            <person name="Stursova M."/>
            <person name="Spatafora J.W."/>
            <person name="Tedersoo L."/>
            <person name="Vaario L.-M."/>
            <person name="Yamada A."/>
            <person name="Yan M."/>
            <person name="Wang P."/>
            <person name="Xu J."/>
            <person name="Bruns T."/>
            <person name="Baldrian P."/>
            <person name="Vilgalys R."/>
            <person name="Henrissat B."/>
            <person name="Grigoriev I.V."/>
            <person name="Hibbett D."/>
            <person name="Nagy L.G."/>
            <person name="Martin F.M."/>
        </authorList>
    </citation>
    <scope>NUCLEOTIDE SEQUENCE</scope>
    <source>
        <strain evidence="1">P2</strain>
    </source>
</reference>
<organism evidence="1 2">
    <name type="scientific">Thelephora ganbajun</name>
    <name type="common">Ganba fungus</name>
    <dbReference type="NCBI Taxonomy" id="370292"/>
    <lineage>
        <taxon>Eukaryota</taxon>
        <taxon>Fungi</taxon>
        <taxon>Dikarya</taxon>
        <taxon>Basidiomycota</taxon>
        <taxon>Agaricomycotina</taxon>
        <taxon>Agaricomycetes</taxon>
        <taxon>Thelephorales</taxon>
        <taxon>Thelephoraceae</taxon>
        <taxon>Thelephora</taxon>
    </lineage>
</organism>
<evidence type="ECO:0000313" key="1">
    <source>
        <dbReference type="EMBL" id="KAF9645838.1"/>
    </source>
</evidence>
<reference evidence="1" key="2">
    <citation type="journal article" date="2020" name="Nat. Commun.">
        <title>Large-scale genome sequencing of mycorrhizal fungi provides insights into the early evolution of symbiotic traits.</title>
        <authorList>
            <person name="Miyauchi S."/>
            <person name="Kiss E."/>
            <person name="Kuo A."/>
            <person name="Drula E."/>
            <person name="Kohler A."/>
            <person name="Sanchez-Garcia M."/>
            <person name="Morin E."/>
            <person name="Andreopoulos B."/>
            <person name="Barry K.W."/>
            <person name="Bonito G."/>
            <person name="Buee M."/>
            <person name="Carver A."/>
            <person name="Chen C."/>
            <person name="Cichocki N."/>
            <person name="Clum A."/>
            <person name="Culley D."/>
            <person name="Crous P.W."/>
            <person name="Fauchery L."/>
            <person name="Girlanda M."/>
            <person name="Hayes R.D."/>
            <person name="Keri Z."/>
            <person name="LaButti K."/>
            <person name="Lipzen A."/>
            <person name="Lombard V."/>
            <person name="Magnuson J."/>
            <person name="Maillard F."/>
            <person name="Murat C."/>
            <person name="Nolan M."/>
            <person name="Ohm R.A."/>
            <person name="Pangilinan J."/>
            <person name="Pereira M.F."/>
            <person name="Perotto S."/>
            <person name="Peter M."/>
            <person name="Pfister S."/>
            <person name="Riley R."/>
            <person name="Sitrit Y."/>
            <person name="Stielow J.B."/>
            <person name="Szollosi G."/>
            <person name="Zifcakova L."/>
            <person name="Stursova M."/>
            <person name="Spatafora J.W."/>
            <person name="Tedersoo L."/>
            <person name="Vaario L.M."/>
            <person name="Yamada A."/>
            <person name="Yan M."/>
            <person name="Wang P."/>
            <person name="Xu J."/>
            <person name="Bruns T."/>
            <person name="Baldrian P."/>
            <person name="Vilgalys R."/>
            <person name="Dunand C."/>
            <person name="Henrissat B."/>
            <person name="Grigoriev I.V."/>
            <person name="Hibbett D."/>
            <person name="Nagy L.G."/>
            <person name="Martin F.M."/>
        </authorList>
    </citation>
    <scope>NUCLEOTIDE SEQUENCE</scope>
    <source>
        <strain evidence="1">P2</strain>
    </source>
</reference>
<keyword evidence="2" id="KW-1185">Reference proteome</keyword>
<name>A0ACB6Z8A8_THEGA</name>
<sequence length="658" mass="74330">MALMAATVLSDVPKEAANESSPLGSLKAVLKTIAVVYAHHQETVAIGNRTENLLSRIVALEERFYSPPGDVEEQRRRSKLIREFGRIEGQLRSLSERPELEQLAEHTQYCEEVHRFLEDLRETIFDYQVVQQKEIFDQRRKLMKPAEAVVLKDFPSAKAVEYRHGDRIGCLKGTRGAILNEIELWARDFDKPPVYWLNGLAGTGKSTIAQTVAERIFADGQLGASFFCSRDFQDRRDLKFIFPTIAVQLVRNYPEFRSVFVPLVQLDPEIAHESLYNQMDKLIVRPLKESNISTVIIIDALDECKDEEPASAILSVLGQFVSQIPKVKFFVTGRPEPRIREGFRLPLLAEATDVFVLHEVEASQVNSDIRLFFGHCFSELKGRRRGLDDWPSSEQLDLLCERATGLFVYAVATVKFIDHKNNNPRKQLERILQLPTSSVHEGKVRLGPNTTLDSLYMSIIQQAFDDDDSEGDSMVRSVLGAVVLAANPLSPSTIAALLGIDPEDVFLRLSSVHSLLILQDDVDSPVRPFHKSFPDFIVDSTRCPNERFHVSPPTHHPELLAGCLELMNQTLEKNMCNLPDGTANREVVDLRERTERHLDPALRYACKSWHKHLIDGHTVHTPAITSALGRFLEKKFLFWLEVLSVLGAAREAVDALDV</sequence>